<dbReference type="PROSITE" id="PS51118">
    <property type="entry name" value="HTH_HXLR"/>
    <property type="match status" value="1"/>
</dbReference>
<gene>
    <name evidence="5" type="ORF">SAMN05421664_2945</name>
</gene>
<dbReference type="AlphaFoldDB" id="A0A1H1F9Z6"/>
<keyword evidence="6" id="KW-1185">Reference proteome</keyword>
<name>A0A1H1F9Z6_9FLAO</name>
<evidence type="ECO:0000256" key="1">
    <source>
        <dbReference type="ARBA" id="ARBA00023015"/>
    </source>
</evidence>
<keyword evidence="3" id="KW-0804">Transcription</keyword>
<sequence>MNYVKINEKLYPCAVSLAMDLVGGKWKAVILYFLKDEEKRYNELRKDMPTITEMTLSIQQKQLEKDGLITRKVYGEKPPVKVVYNMTDLGKTFIPVLVAVNEWGKHVICEKGEFVSMPYGSTLINYFYRVIVSVLFLRKNLVVNGRSIEYFYINC</sequence>
<evidence type="ECO:0000256" key="3">
    <source>
        <dbReference type="ARBA" id="ARBA00023163"/>
    </source>
</evidence>
<reference evidence="6" key="1">
    <citation type="submission" date="2016-10" db="EMBL/GenBank/DDBJ databases">
        <authorList>
            <person name="Varghese N."/>
            <person name="Submissions S."/>
        </authorList>
    </citation>
    <scope>NUCLEOTIDE SEQUENCE [LARGE SCALE GENOMIC DNA]</scope>
    <source>
        <strain evidence="6">DSM 17072</strain>
    </source>
</reference>
<dbReference type="Proteomes" id="UP000199627">
    <property type="component" value="Unassembled WGS sequence"/>
</dbReference>
<keyword evidence="2" id="KW-0238">DNA-binding</keyword>
<dbReference type="Gene3D" id="1.10.10.10">
    <property type="entry name" value="Winged helix-like DNA-binding domain superfamily/Winged helix DNA-binding domain"/>
    <property type="match status" value="1"/>
</dbReference>
<dbReference type="PANTHER" id="PTHR33204">
    <property type="entry name" value="TRANSCRIPTIONAL REGULATOR, MARR FAMILY"/>
    <property type="match status" value="1"/>
</dbReference>
<keyword evidence="1" id="KW-0805">Transcription regulation</keyword>
<dbReference type="InterPro" id="IPR036388">
    <property type="entry name" value="WH-like_DNA-bd_sf"/>
</dbReference>
<evidence type="ECO:0000256" key="2">
    <source>
        <dbReference type="ARBA" id="ARBA00023125"/>
    </source>
</evidence>
<evidence type="ECO:0000313" key="6">
    <source>
        <dbReference type="Proteomes" id="UP000199627"/>
    </source>
</evidence>
<protein>
    <submittedName>
        <fullName evidence="5">Transcriptional regulator, HxlR family</fullName>
    </submittedName>
</protein>
<dbReference type="InterPro" id="IPR002577">
    <property type="entry name" value="HTH_HxlR"/>
</dbReference>
<dbReference type="OrthoDB" id="9797599at2"/>
<dbReference type="InterPro" id="IPR036390">
    <property type="entry name" value="WH_DNA-bd_sf"/>
</dbReference>
<dbReference type="EMBL" id="FNKL01000004">
    <property type="protein sequence ID" value="SDQ97678.1"/>
    <property type="molecule type" value="Genomic_DNA"/>
</dbReference>
<dbReference type="Pfam" id="PF01638">
    <property type="entry name" value="HxlR"/>
    <property type="match status" value="1"/>
</dbReference>
<proteinExistence type="predicted"/>
<dbReference type="SUPFAM" id="SSF46785">
    <property type="entry name" value="Winged helix' DNA-binding domain"/>
    <property type="match status" value="1"/>
</dbReference>
<evidence type="ECO:0000313" key="5">
    <source>
        <dbReference type="EMBL" id="SDQ97678.1"/>
    </source>
</evidence>
<organism evidence="5 6">
    <name type="scientific">Chryseobacterium soldanellicola</name>
    <dbReference type="NCBI Taxonomy" id="311333"/>
    <lineage>
        <taxon>Bacteria</taxon>
        <taxon>Pseudomonadati</taxon>
        <taxon>Bacteroidota</taxon>
        <taxon>Flavobacteriia</taxon>
        <taxon>Flavobacteriales</taxon>
        <taxon>Weeksellaceae</taxon>
        <taxon>Chryseobacterium group</taxon>
        <taxon>Chryseobacterium</taxon>
    </lineage>
</organism>
<evidence type="ECO:0000259" key="4">
    <source>
        <dbReference type="PROSITE" id="PS51118"/>
    </source>
</evidence>
<dbReference type="GO" id="GO:0003677">
    <property type="term" value="F:DNA binding"/>
    <property type="evidence" value="ECO:0007669"/>
    <property type="project" value="UniProtKB-KW"/>
</dbReference>
<dbReference type="PANTHER" id="PTHR33204:SF29">
    <property type="entry name" value="TRANSCRIPTIONAL REGULATOR"/>
    <property type="match status" value="1"/>
</dbReference>
<accession>A0A1H1F9Z6</accession>
<feature type="domain" description="HTH hxlR-type" evidence="4">
    <location>
        <begin position="13"/>
        <end position="112"/>
    </location>
</feature>